<dbReference type="OrthoDB" id="10255000at2759"/>
<evidence type="ECO:0000256" key="4">
    <source>
        <dbReference type="SAM" id="MobiDB-lite"/>
    </source>
</evidence>
<protein>
    <submittedName>
        <fullName evidence="6">Protein related to Myosin heavy chain</fullName>
    </submittedName>
</protein>
<sequence>MSISANSNSHEHSRADSNSMSTSGMTLQDLSLESLPSFSTPARFRIPSLASVVSVSASASVPGSRTASGSGSGVGSGSGLGTGTGSGTGMGSGMGIGMGMGTNPINMPSARNGVSSMRRKGQSEDTGAGAGAGATPGRRLFSKSFGEDEDDEDGVGMSMGMGMSMGGVLDTPGRGLNGDADSGSGGGVTGTPALSRVTGMSGSKKKSVGKGTSNLTLRDQEKHIDALKKENFNIKLKVHFLEERLAQLAPDQIEAALKQNISLKIEVQQRGLEMKKYKKLVLELERELERMQKTKSRERELEERLEEMEVELRELRRKKGSSVGGSISAKNKVMADQELLERNAQLEQREQELEENLEVMKGLLEENSIMIQDLREQLERKGSGNVSDVSRRRARVEELEAENEGLRMKIDEQTEALAEREDEREELLDEIQSLNLQLENLIRRREAENAERSESRAQMLEEREEREAIEGDLNALRDKLAAAAIEMSQKEDELEMKNREIQELVAEHERIVELVEAEWRGEVEEAQGRVEELQDMLAEKDADSKELRLRISDLESDTSLLHAKFEAALAHLEHESEEKDVEIESANREIEKLGQRVYELEDELDQIRADNDRTRDDEAMERERLEALASALKEKLTQAKAELQEMSNLYDEANQDIHAHRARQEELAQHVEDLVEELRKEQTVTEDVKHELDKQANEHDAALRQERRALDAKESSLQSTLSDLARTQALLTQREADLADVQNAMNRQVAEARARGESATTDRFSLQLEVDRLRRDGDRLEEELARARAELNSRDAKTRDRDDMLDKLHTENRDLTTQLAAQTQARLNTTEKLDTTLSSLRAAESELATCKQRLNDLEMRLSKGQRSSLYNEKQLQEQLTERNTLLLTIYSYMDRILGVDKTPKRAETKPFTNFSVFHELLMNRLKSLNQISIDFEKRAKDVETRYTEKLNELRKQLDHKWRQIDKFEGSVKNLSEMKQSWKRKFALKDGEIDALKATNSELSSQMSSLRRPAQSESSEIKSLQARAVNAERRLTNAQNQLLALEEKIAAMNQKTTTADGKWEARVKEYESRLRSAEERVKRERQGAKERVAELETNVKALHRQIDLANKRNQQLNDILENSKGASASPK</sequence>
<dbReference type="InParanoid" id="A0A286UUW8"/>
<dbReference type="InterPro" id="IPR012943">
    <property type="entry name" value="Cnn_1N"/>
</dbReference>
<feature type="compositionally biased region" description="Low complexity" evidence="4">
    <location>
        <begin position="60"/>
        <end position="69"/>
    </location>
</feature>
<feature type="region of interest" description="Disordered" evidence="4">
    <location>
        <begin position="60"/>
        <end position="156"/>
    </location>
</feature>
<gene>
    <name evidence="6" type="ORF">PNOK_0044500</name>
</gene>
<dbReference type="AlphaFoldDB" id="A0A286UUW8"/>
<dbReference type="STRING" id="2282107.A0A286UUW8"/>
<dbReference type="Proteomes" id="UP000217199">
    <property type="component" value="Unassembled WGS sequence"/>
</dbReference>
<dbReference type="GO" id="GO:0005815">
    <property type="term" value="C:microtubule organizing center"/>
    <property type="evidence" value="ECO:0007669"/>
    <property type="project" value="InterPro"/>
</dbReference>
<evidence type="ECO:0000256" key="3">
    <source>
        <dbReference type="SAM" id="Coils"/>
    </source>
</evidence>
<comment type="subcellular location">
    <subcellularLocation>
        <location evidence="1">Cytoplasm</location>
    </subcellularLocation>
</comment>
<evidence type="ECO:0000256" key="2">
    <source>
        <dbReference type="ARBA" id="ARBA00022490"/>
    </source>
</evidence>
<evidence type="ECO:0000256" key="1">
    <source>
        <dbReference type="ARBA" id="ARBA00004496"/>
    </source>
</evidence>
<evidence type="ECO:0000313" key="6">
    <source>
        <dbReference type="EMBL" id="PAV23377.1"/>
    </source>
</evidence>
<dbReference type="PANTHER" id="PTHR18937">
    <property type="entry name" value="STRUCTURAL MAINTENANCE OF CHROMOSOMES SMC FAMILY MEMBER"/>
    <property type="match status" value="1"/>
</dbReference>
<feature type="compositionally biased region" description="Gly residues" evidence="4">
    <location>
        <begin position="70"/>
        <end position="100"/>
    </location>
</feature>
<feature type="domain" description="Centrosomin N-terminal motif 1" evidence="5">
    <location>
        <begin position="216"/>
        <end position="289"/>
    </location>
</feature>
<keyword evidence="3" id="KW-0175">Coiled coil</keyword>
<dbReference type="Pfam" id="PF07989">
    <property type="entry name" value="Cnn_1N"/>
    <property type="match status" value="1"/>
</dbReference>
<dbReference type="SUPFAM" id="SSF57997">
    <property type="entry name" value="Tropomyosin"/>
    <property type="match status" value="1"/>
</dbReference>
<comment type="caution">
    <text evidence="6">The sequence shown here is derived from an EMBL/GenBank/DDBJ whole genome shotgun (WGS) entry which is preliminary data.</text>
</comment>
<feature type="coiled-coil region" evidence="3">
    <location>
        <begin position="1013"/>
        <end position="1118"/>
    </location>
</feature>
<organism evidence="6 7">
    <name type="scientific">Pyrrhoderma noxium</name>
    <dbReference type="NCBI Taxonomy" id="2282107"/>
    <lineage>
        <taxon>Eukaryota</taxon>
        <taxon>Fungi</taxon>
        <taxon>Dikarya</taxon>
        <taxon>Basidiomycota</taxon>
        <taxon>Agaricomycotina</taxon>
        <taxon>Agaricomycetes</taxon>
        <taxon>Hymenochaetales</taxon>
        <taxon>Hymenochaetaceae</taxon>
        <taxon>Pyrrhoderma</taxon>
    </lineage>
</organism>
<evidence type="ECO:0000313" key="7">
    <source>
        <dbReference type="Proteomes" id="UP000217199"/>
    </source>
</evidence>
<dbReference type="FunCoup" id="A0A286UUW8">
    <property type="interactions" value="10"/>
</dbReference>
<reference evidence="6 7" key="1">
    <citation type="journal article" date="2017" name="Mol. Ecol.">
        <title>Comparative and population genomic landscape of Phellinus noxius: A hypervariable fungus causing root rot in trees.</title>
        <authorList>
            <person name="Chung C.L."/>
            <person name="Lee T.J."/>
            <person name="Akiba M."/>
            <person name="Lee H.H."/>
            <person name="Kuo T.H."/>
            <person name="Liu D."/>
            <person name="Ke H.M."/>
            <person name="Yokoi T."/>
            <person name="Roa M.B."/>
            <person name="Lu M.J."/>
            <person name="Chang Y.Y."/>
            <person name="Ann P.J."/>
            <person name="Tsai J.N."/>
            <person name="Chen C.Y."/>
            <person name="Tzean S.S."/>
            <person name="Ota Y."/>
            <person name="Hattori T."/>
            <person name="Sahashi N."/>
            <person name="Liou R.F."/>
            <person name="Kikuchi T."/>
            <person name="Tsai I.J."/>
        </authorList>
    </citation>
    <scope>NUCLEOTIDE SEQUENCE [LARGE SCALE GENOMIC DNA]</scope>
    <source>
        <strain evidence="6 7">FFPRI411160</strain>
    </source>
</reference>
<dbReference type="Gene3D" id="1.10.287.1490">
    <property type="match status" value="2"/>
</dbReference>
<feature type="compositionally biased region" description="Polar residues" evidence="4">
    <location>
        <begin position="16"/>
        <end position="25"/>
    </location>
</feature>
<name>A0A286UUW8_9AGAM</name>
<evidence type="ECO:0000259" key="5">
    <source>
        <dbReference type="Pfam" id="PF07989"/>
    </source>
</evidence>
<feature type="region of interest" description="Disordered" evidence="4">
    <location>
        <begin position="173"/>
        <end position="213"/>
    </location>
</feature>
<feature type="coiled-coil region" evidence="3">
    <location>
        <begin position="763"/>
        <end position="860"/>
    </location>
</feature>
<keyword evidence="7" id="KW-1185">Reference proteome</keyword>
<feature type="region of interest" description="Disordered" evidence="4">
    <location>
        <begin position="447"/>
        <end position="466"/>
    </location>
</feature>
<feature type="region of interest" description="Disordered" evidence="4">
    <location>
        <begin position="1"/>
        <end position="25"/>
    </location>
</feature>
<keyword evidence="2" id="KW-0963">Cytoplasm</keyword>
<dbReference type="GO" id="GO:0005737">
    <property type="term" value="C:cytoplasm"/>
    <property type="evidence" value="ECO:0007669"/>
    <property type="project" value="UniProtKB-SubCell"/>
</dbReference>
<accession>A0A286UUW8</accession>
<proteinExistence type="predicted"/>
<dbReference type="EMBL" id="NBII01000001">
    <property type="protein sequence ID" value="PAV23377.1"/>
    <property type="molecule type" value="Genomic_DNA"/>
</dbReference>